<dbReference type="GO" id="GO:0030915">
    <property type="term" value="C:Smc5-Smc6 complex"/>
    <property type="evidence" value="ECO:0007669"/>
    <property type="project" value="InterPro"/>
</dbReference>
<organism evidence="1 2">
    <name type="scientific">Teladorsagia circumcincta</name>
    <name type="common">Brown stomach worm</name>
    <name type="synonym">Ostertagia circumcincta</name>
    <dbReference type="NCBI Taxonomy" id="45464"/>
    <lineage>
        <taxon>Eukaryota</taxon>
        <taxon>Metazoa</taxon>
        <taxon>Ecdysozoa</taxon>
        <taxon>Nematoda</taxon>
        <taxon>Chromadorea</taxon>
        <taxon>Rhabditida</taxon>
        <taxon>Rhabditina</taxon>
        <taxon>Rhabditomorpha</taxon>
        <taxon>Strongyloidea</taxon>
        <taxon>Trichostrongylidae</taxon>
        <taxon>Teladorsagia</taxon>
    </lineage>
</organism>
<dbReference type="Proteomes" id="UP000230423">
    <property type="component" value="Unassembled WGS sequence"/>
</dbReference>
<dbReference type="InterPro" id="IPR036388">
    <property type="entry name" value="WH-like_DNA-bd_sf"/>
</dbReference>
<dbReference type="InterPro" id="IPR011513">
    <property type="entry name" value="Nse1"/>
</dbReference>
<dbReference type="GO" id="GO:0005634">
    <property type="term" value="C:nucleus"/>
    <property type="evidence" value="ECO:0007669"/>
    <property type="project" value="TreeGrafter"/>
</dbReference>
<sequence>MSQRTLRRIRVLEDEPGPSESSEASTDEPIQVDANEEILRQFLKLHVLRRTWMVLFRCYLLNLILGCLRPDELLLFSRYIPQFVEGGGQCESSWALNEATKLPNPITLVKAQNFLDKLVSVGWISEKGDTLWLQPRAIAELEPVLTTRYGCSTCILCQKVVVRKDLAVICGSCDAHIHRHCWLKYAASSEADDISCPGTGSGGCDQMFSKSDVTAHFS</sequence>
<dbReference type="AlphaFoldDB" id="A0A2G9UG68"/>
<keyword evidence="2" id="KW-1185">Reference proteome</keyword>
<dbReference type="EMBL" id="KZ346728">
    <property type="protein sequence ID" value="PIO69255.1"/>
    <property type="molecule type" value="Genomic_DNA"/>
</dbReference>
<gene>
    <name evidence="1" type="ORF">TELCIR_08935</name>
</gene>
<name>A0A2G9UG68_TELCI</name>
<dbReference type="GO" id="GO:0004842">
    <property type="term" value="F:ubiquitin-protein transferase activity"/>
    <property type="evidence" value="ECO:0007669"/>
    <property type="project" value="TreeGrafter"/>
</dbReference>
<evidence type="ECO:0000313" key="2">
    <source>
        <dbReference type="Proteomes" id="UP000230423"/>
    </source>
</evidence>
<reference evidence="1 2" key="1">
    <citation type="submission" date="2015-09" db="EMBL/GenBank/DDBJ databases">
        <title>Draft genome of the parasitic nematode Teladorsagia circumcincta isolate WARC Sus (inbred).</title>
        <authorList>
            <person name="Mitreva M."/>
        </authorList>
    </citation>
    <scope>NUCLEOTIDE SEQUENCE [LARGE SCALE GENOMIC DNA]</scope>
    <source>
        <strain evidence="1 2">S</strain>
    </source>
</reference>
<protein>
    <submittedName>
        <fullName evidence="1">Uncharacterized protein</fullName>
    </submittedName>
</protein>
<dbReference type="OrthoDB" id="5783051at2759"/>
<accession>A0A2G9UG68</accession>
<dbReference type="PANTHER" id="PTHR20973:SF0">
    <property type="entry name" value="NON-STRUCTURAL MAINTENANCE OF CHROMOSOMES ELEMENT 1 HOMOLOG"/>
    <property type="match status" value="1"/>
</dbReference>
<evidence type="ECO:0000313" key="1">
    <source>
        <dbReference type="EMBL" id="PIO69255.1"/>
    </source>
</evidence>
<proteinExistence type="predicted"/>
<dbReference type="GO" id="GO:0000724">
    <property type="term" value="P:double-strand break repair via homologous recombination"/>
    <property type="evidence" value="ECO:0007669"/>
    <property type="project" value="TreeGrafter"/>
</dbReference>
<dbReference type="Gene3D" id="1.10.10.10">
    <property type="entry name" value="Winged helix-like DNA-binding domain superfamily/Winged helix DNA-binding domain"/>
    <property type="match status" value="1"/>
</dbReference>
<dbReference type="PANTHER" id="PTHR20973">
    <property type="entry name" value="NON-SMC ELEMENT 1-RELATED"/>
    <property type="match status" value="1"/>
</dbReference>